<dbReference type="GO" id="GO:0005730">
    <property type="term" value="C:nucleolus"/>
    <property type="evidence" value="ECO:0007669"/>
    <property type="project" value="TreeGrafter"/>
</dbReference>
<feature type="region of interest" description="Disordered" evidence="3">
    <location>
        <begin position="75"/>
        <end position="185"/>
    </location>
</feature>
<comment type="caution">
    <text evidence="6">The sequence shown here is derived from an EMBL/GenBank/DDBJ whole genome shotgun (WGS) entry which is preliminary data.</text>
</comment>
<feature type="domain" description="AATF leucine zipper-containing" evidence="5">
    <location>
        <begin position="195"/>
        <end position="329"/>
    </location>
</feature>
<dbReference type="STRING" id="7375.A0A0L0BKZ2"/>
<feature type="region of interest" description="Disordered" evidence="3">
    <location>
        <begin position="1"/>
        <end position="55"/>
    </location>
</feature>
<sequence length="480" mass="56178">MLKKPKNKQKTVAEKIAQTLMHPNESGSDSDSADEATAPRVIEYNDEDYELPEARSTEFRKRNVKLLSEQSAKYKGKIVSRKDFESEEEDDIEDEELDEEEEEEEYENSDSSDNEEALNAFSKALKSKQNKQETSEGSDLENEDEQEDDDEAEDQEQDSEEELDSEDNDEEDDESENDDDDEETEVISKVNHKAEIQKGLCVQNQLRIWERLLELRINLQKILNKTNQLPDPEELKDLEHKNNKYKELQQTTSKQTCQLLQNLITLKTNLCTQFSEVDKAMKPCLKRPSPFKDYHKGEPPLKQVSLYLEENFENFRPYRNEVLLKWDDRTKLLTPGAGSKKKTFNEEYDIIKKIDNALINKSVLKEKSQQLKNSTQAVEAEEENKRNPNIYDDSDFYHQQLRELIEYKANTTSNMSEVTKQFLELQKLRQKMKKKVDTRASKGRKLRYIVHNKLINFMAPHDNSSWTMESIDELSKSLFV</sequence>
<name>A0A0L0BKZ2_LUCCU</name>
<dbReference type="Proteomes" id="UP000037069">
    <property type="component" value="Unassembled WGS sequence"/>
</dbReference>
<comment type="similarity">
    <text evidence="1">Belongs to the AATF family.</text>
</comment>
<evidence type="ECO:0000259" key="5">
    <source>
        <dbReference type="Pfam" id="PF13339"/>
    </source>
</evidence>
<evidence type="ECO:0000313" key="6">
    <source>
        <dbReference type="EMBL" id="KNC20736.1"/>
    </source>
</evidence>
<dbReference type="GO" id="GO:0006357">
    <property type="term" value="P:regulation of transcription by RNA polymerase II"/>
    <property type="evidence" value="ECO:0007669"/>
    <property type="project" value="TreeGrafter"/>
</dbReference>
<dbReference type="PANTHER" id="PTHR15565">
    <property type="entry name" value="AATF PROTEIN APOPTOSIS ANTAGONIZING TRANSCRIPTION FACTOR"/>
    <property type="match status" value="1"/>
</dbReference>
<evidence type="ECO:0000256" key="2">
    <source>
        <dbReference type="SAM" id="Coils"/>
    </source>
</evidence>
<proteinExistence type="inferred from homology"/>
<keyword evidence="2" id="KW-0175">Coiled coil</keyword>
<gene>
    <name evidence="6" type="ORF">FF38_07906</name>
</gene>
<dbReference type="PANTHER" id="PTHR15565:SF0">
    <property type="entry name" value="PROTEIN AATF"/>
    <property type="match status" value="1"/>
</dbReference>
<feature type="domain" description="Apoptosis-antagonizing transcription factor C-terminal" evidence="4">
    <location>
        <begin position="397"/>
        <end position="479"/>
    </location>
</feature>
<dbReference type="OrthoDB" id="5783963at2759"/>
<dbReference type="Pfam" id="PF13339">
    <property type="entry name" value="AATF-Che1"/>
    <property type="match status" value="1"/>
</dbReference>
<organism evidence="6 7">
    <name type="scientific">Lucilia cuprina</name>
    <name type="common">Green bottle fly</name>
    <name type="synonym">Australian sheep blowfly</name>
    <dbReference type="NCBI Taxonomy" id="7375"/>
    <lineage>
        <taxon>Eukaryota</taxon>
        <taxon>Metazoa</taxon>
        <taxon>Ecdysozoa</taxon>
        <taxon>Arthropoda</taxon>
        <taxon>Hexapoda</taxon>
        <taxon>Insecta</taxon>
        <taxon>Pterygota</taxon>
        <taxon>Neoptera</taxon>
        <taxon>Endopterygota</taxon>
        <taxon>Diptera</taxon>
        <taxon>Brachycera</taxon>
        <taxon>Muscomorpha</taxon>
        <taxon>Oestroidea</taxon>
        <taxon>Calliphoridae</taxon>
        <taxon>Luciliinae</taxon>
        <taxon>Lucilia</taxon>
    </lineage>
</organism>
<feature type="compositionally biased region" description="Acidic residues" evidence="3">
    <location>
        <begin position="136"/>
        <end position="185"/>
    </location>
</feature>
<reference evidence="6 7" key="1">
    <citation type="journal article" date="2015" name="Nat. Commun.">
        <title>Lucilia cuprina genome unlocks parasitic fly biology to underpin future interventions.</title>
        <authorList>
            <person name="Anstead C.A."/>
            <person name="Korhonen P.K."/>
            <person name="Young N.D."/>
            <person name="Hall R.S."/>
            <person name="Jex A.R."/>
            <person name="Murali S.C."/>
            <person name="Hughes D.S."/>
            <person name="Lee S.F."/>
            <person name="Perry T."/>
            <person name="Stroehlein A.J."/>
            <person name="Ansell B.R."/>
            <person name="Breugelmans B."/>
            <person name="Hofmann A."/>
            <person name="Qu J."/>
            <person name="Dugan S."/>
            <person name="Lee S.L."/>
            <person name="Chao H."/>
            <person name="Dinh H."/>
            <person name="Han Y."/>
            <person name="Doddapaneni H.V."/>
            <person name="Worley K.C."/>
            <person name="Muzny D.M."/>
            <person name="Ioannidis P."/>
            <person name="Waterhouse R.M."/>
            <person name="Zdobnov E.M."/>
            <person name="James P.J."/>
            <person name="Bagnall N.H."/>
            <person name="Kotze A.C."/>
            <person name="Gibbs R.A."/>
            <person name="Richards S."/>
            <person name="Batterham P."/>
            <person name="Gasser R.B."/>
        </authorList>
    </citation>
    <scope>NUCLEOTIDE SEQUENCE [LARGE SCALE GENOMIC DNA]</scope>
    <source>
        <strain evidence="6 7">LS</strain>
        <tissue evidence="6">Full body</tissue>
    </source>
</reference>
<protein>
    <submittedName>
        <fullName evidence="6">AATF-like protein</fullName>
    </submittedName>
</protein>
<evidence type="ECO:0000259" key="4">
    <source>
        <dbReference type="Pfam" id="PF08164"/>
    </source>
</evidence>
<evidence type="ECO:0000256" key="3">
    <source>
        <dbReference type="SAM" id="MobiDB-lite"/>
    </source>
</evidence>
<dbReference type="Pfam" id="PF08164">
    <property type="entry name" value="TRAUB"/>
    <property type="match status" value="1"/>
</dbReference>
<dbReference type="InterPro" id="IPR025160">
    <property type="entry name" value="AATF"/>
</dbReference>
<dbReference type="OMA" id="INFMAPN"/>
<evidence type="ECO:0000313" key="7">
    <source>
        <dbReference type="Proteomes" id="UP000037069"/>
    </source>
</evidence>
<dbReference type="InterPro" id="IPR012617">
    <property type="entry name" value="AATF_C"/>
</dbReference>
<feature type="coiled-coil region" evidence="2">
    <location>
        <begin position="354"/>
        <end position="384"/>
    </location>
</feature>
<dbReference type="InterPro" id="IPR039223">
    <property type="entry name" value="AATF/Bfr2"/>
</dbReference>
<dbReference type="AlphaFoldDB" id="A0A0L0BKZ2"/>
<keyword evidence="7" id="KW-1185">Reference proteome</keyword>
<evidence type="ECO:0000256" key="1">
    <source>
        <dbReference type="ARBA" id="ARBA00008966"/>
    </source>
</evidence>
<dbReference type="EMBL" id="JRES01001704">
    <property type="protein sequence ID" value="KNC20736.1"/>
    <property type="molecule type" value="Genomic_DNA"/>
</dbReference>
<accession>A0A0L0BKZ2</accession>
<feature type="compositionally biased region" description="Acidic residues" evidence="3">
    <location>
        <begin position="85"/>
        <end position="116"/>
    </location>
</feature>